<comment type="caution">
    <text evidence="5">The sequence shown here is derived from an EMBL/GenBank/DDBJ whole genome shotgun (WGS) entry which is preliminary data.</text>
</comment>
<dbReference type="InterPro" id="IPR029063">
    <property type="entry name" value="SAM-dependent_MTases_sf"/>
</dbReference>
<keyword evidence="6" id="KW-1185">Reference proteome</keyword>
<dbReference type="PANTHER" id="PTHR46098">
    <property type="entry name" value="TRNA (CYTOSINE(38)-C(5))-METHYLTRANSFERASE"/>
    <property type="match status" value="1"/>
</dbReference>
<evidence type="ECO:0000256" key="4">
    <source>
        <dbReference type="PROSITE-ProRule" id="PRU01016"/>
    </source>
</evidence>
<dbReference type="SUPFAM" id="SSF53335">
    <property type="entry name" value="S-adenosyl-L-methionine-dependent methyltransferases"/>
    <property type="match status" value="1"/>
</dbReference>
<dbReference type="EMBL" id="JAFCMP010000212">
    <property type="protein sequence ID" value="KAG5183359.1"/>
    <property type="molecule type" value="Genomic_DNA"/>
</dbReference>
<name>A0A835YYY1_9STRA</name>
<keyword evidence="2 4" id="KW-0808">Transferase</keyword>
<evidence type="ECO:0000256" key="2">
    <source>
        <dbReference type="ARBA" id="ARBA00022679"/>
    </source>
</evidence>
<reference evidence="5" key="1">
    <citation type="submission" date="2021-02" db="EMBL/GenBank/DDBJ databases">
        <title>First Annotated Genome of the Yellow-green Alga Tribonema minus.</title>
        <authorList>
            <person name="Mahan K.M."/>
        </authorList>
    </citation>
    <scope>NUCLEOTIDE SEQUENCE</scope>
    <source>
        <strain evidence="5">UTEX B ZZ1240</strain>
    </source>
</reference>
<feature type="active site" evidence="4">
    <location>
        <position position="75"/>
    </location>
</feature>
<evidence type="ECO:0000256" key="1">
    <source>
        <dbReference type="ARBA" id="ARBA00022603"/>
    </source>
</evidence>
<evidence type="ECO:0000256" key="3">
    <source>
        <dbReference type="ARBA" id="ARBA00022691"/>
    </source>
</evidence>
<protein>
    <submittedName>
        <fullName evidence="5">S-adenosyl-L-methionine-dependent methyltransferase</fullName>
    </submittedName>
</protein>
<dbReference type="InterPro" id="IPR001525">
    <property type="entry name" value="C5_MeTfrase"/>
</dbReference>
<dbReference type="PANTHER" id="PTHR46098:SF1">
    <property type="entry name" value="TRNA (CYTOSINE(38)-C(5))-METHYLTRANSFERASE"/>
    <property type="match status" value="1"/>
</dbReference>
<accession>A0A835YYY1</accession>
<dbReference type="AlphaFoldDB" id="A0A835YYY1"/>
<dbReference type="Pfam" id="PF00145">
    <property type="entry name" value="DNA_methylase"/>
    <property type="match status" value="1"/>
</dbReference>
<dbReference type="InterPro" id="IPR050750">
    <property type="entry name" value="C5-MTase"/>
</dbReference>
<keyword evidence="1 4" id="KW-0489">Methyltransferase</keyword>
<dbReference type="Proteomes" id="UP000664859">
    <property type="component" value="Unassembled WGS sequence"/>
</dbReference>
<dbReference type="Gene3D" id="3.40.50.150">
    <property type="entry name" value="Vaccinia Virus protein VP39"/>
    <property type="match status" value="1"/>
</dbReference>
<evidence type="ECO:0000313" key="5">
    <source>
        <dbReference type="EMBL" id="KAG5183359.1"/>
    </source>
</evidence>
<keyword evidence="3 4" id="KW-0949">S-adenosyl-L-methionine</keyword>
<evidence type="ECO:0000313" key="6">
    <source>
        <dbReference type="Proteomes" id="UP000664859"/>
    </source>
</evidence>
<dbReference type="OrthoDB" id="5376140at2759"/>
<proteinExistence type="inferred from homology"/>
<feature type="non-terminal residue" evidence="5">
    <location>
        <position position="163"/>
    </location>
</feature>
<dbReference type="GO" id="GO:0032259">
    <property type="term" value="P:methylation"/>
    <property type="evidence" value="ECO:0007669"/>
    <property type="project" value="UniProtKB-KW"/>
</dbReference>
<dbReference type="GO" id="GO:0008168">
    <property type="term" value="F:methyltransferase activity"/>
    <property type="evidence" value="ECO:0007669"/>
    <property type="project" value="UniProtKB-KW"/>
</dbReference>
<gene>
    <name evidence="5" type="ORF">JKP88DRAFT_140345</name>
</gene>
<sequence length="163" mass="17693">MEMYCGAGGFTHGVKEYLDTALATDFSQSARALYARNHPAARVIQGDANERGVQLALITEATRLGVEVGLGGPPCTHFSQAGKRETHEGWQCVLSMLLVHAAIPSLRMTVLENVLGFMSTPQWQHTLAAARALGFSFSHHVVTGDDCGLPTMRRRVFLVLTRG</sequence>
<organism evidence="5 6">
    <name type="scientific">Tribonema minus</name>
    <dbReference type="NCBI Taxonomy" id="303371"/>
    <lineage>
        <taxon>Eukaryota</taxon>
        <taxon>Sar</taxon>
        <taxon>Stramenopiles</taxon>
        <taxon>Ochrophyta</taxon>
        <taxon>PX clade</taxon>
        <taxon>Xanthophyceae</taxon>
        <taxon>Tribonematales</taxon>
        <taxon>Tribonemataceae</taxon>
        <taxon>Tribonema</taxon>
    </lineage>
</organism>
<comment type="similarity">
    <text evidence="4">Belongs to the class I-like SAM-binding methyltransferase superfamily. C5-methyltransferase family.</text>
</comment>
<dbReference type="PROSITE" id="PS51679">
    <property type="entry name" value="SAM_MT_C5"/>
    <property type="match status" value="1"/>
</dbReference>